<protein>
    <submittedName>
        <fullName evidence="1">Uncharacterized protein</fullName>
    </submittedName>
</protein>
<comment type="caution">
    <text evidence="1">The sequence shown here is derived from an EMBL/GenBank/DDBJ whole genome shotgun (WGS) entry which is preliminary data.</text>
</comment>
<evidence type="ECO:0000313" key="2">
    <source>
        <dbReference type="Proteomes" id="UP000546642"/>
    </source>
</evidence>
<dbReference type="AlphaFoldDB" id="A0A7W9YGI2"/>
<dbReference type="EMBL" id="JACHDS010000001">
    <property type="protein sequence ID" value="MBB6171674.1"/>
    <property type="molecule type" value="Genomic_DNA"/>
</dbReference>
<keyword evidence="2" id="KW-1185">Reference proteome</keyword>
<dbReference type="Proteomes" id="UP000546642">
    <property type="component" value="Unassembled WGS sequence"/>
</dbReference>
<sequence>MADLCPSPPQLTWPDVDPAQNPFEWDDAEAASLMAAIIPLVPQAGSDRRAGYRLTDAVSALLMTRYGRWADDWNRSIGEGDKDGGVVTSWCCAGHSIGEPEETAARVVDALLEWREWLEELADRFAELAPPPDADAADRSWHLERAAVRLVTVVVDRTEAESGWYGHCSQVLEWFLGSVGVDGAEAEAAVDAAIGGRFESWSRPAQTVVDSVGERVATRVSGRWPYRDR</sequence>
<reference evidence="1 2" key="1">
    <citation type="submission" date="2020-08" db="EMBL/GenBank/DDBJ databases">
        <title>Sequencing the genomes of 1000 actinobacteria strains.</title>
        <authorList>
            <person name="Klenk H.-P."/>
        </authorList>
    </citation>
    <scope>NUCLEOTIDE SEQUENCE [LARGE SCALE GENOMIC DNA]</scope>
    <source>
        <strain evidence="1 2">DSM 46659</strain>
    </source>
</reference>
<proteinExistence type="predicted"/>
<evidence type="ECO:0000313" key="1">
    <source>
        <dbReference type="EMBL" id="MBB6171674.1"/>
    </source>
</evidence>
<organism evidence="1 2">
    <name type="scientific">Nocardiopsis mwathae</name>
    <dbReference type="NCBI Taxonomy" id="1472723"/>
    <lineage>
        <taxon>Bacteria</taxon>
        <taxon>Bacillati</taxon>
        <taxon>Actinomycetota</taxon>
        <taxon>Actinomycetes</taxon>
        <taxon>Streptosporangiales</taxon>
        <taxon>Nocardiopsidaceae</taxon>
        <taxon>Nocardiopsis</taxon>
    </lineage>
</organism>
<gene>
    <name evidence="1" type="ORF">HNR23_001734</name>
</gene>
<dbReference type="RefSeq" id="WP_221308069.1">
    <property type="nucleotide sequence ID" value="NZ_JACHDS010000001.1"/>
</dbReference>
<name>A0A7W9YGI2_9ACTN</name>
<accession>A0A7W9YGI2</accession>